<dbReference type="AlphaFoldDB" id="A0A6S6UC01"/>
<accession>A0A6S6UC01</accession>
<keyword evidence="1" id="KW-0732">Signal</keyword>
<feature type="signal peptide" evidence="1">
    <location>
        <begin position="1"/>
        <end position="30"/>
    </location>
</feature>
<gene>
    <name evidence="2" type="ORF">HELGO_WM8720</name>
</gene>
<evidence type="ECO:0008006" key="3">
    <source>
        <dbReference type="Google" id="ProtNLM"/>
    </source>
</evidence>
<organism evidence="2">
    <name type="scientific">uncultured Thiotrichaceae bacterium</name>
    <dbReference type="NCBI Taxonomy" id="298394"/>
    <lineage>
        <taxon>Bacteria</taxon>
        <taxon>Pseudomonadati</taxon>
        <taxon>Pseudomonadota</taxon>
        <taxon>Gammaproteobacteria</taxon>
        <taxon>Thiotrichales</taxon>
        <taxon>Thiotrichaceae</taxon>
        <taxon>environmental samples</taxon>
    </lineage>
</organism>
<sequence>MTMKPQNKSQYLLPKFMLGIIFLLSNLACSPPVGVNNLGDIQRTFSETATKDNQFDQNMLSKTSAQDIDGASLDSVAISIGYASVLDQLNTLPKEQIASLKDSGLWGNVLMLKAMSQWRLQKYVPALETLQKIDEKTYNSLGNRDKVMLHMIPGLIKNDEFYQQLKQAQGKPVNAEEVRNIQQGFSSVLSTLHAALDKSNGNQTMRRYMLISYLGTYKNHQDACGLSAPENRRECINNKRCEAFASYIALEKTLDNSASSTEFLNNIRGHWLGKPNADKLRKAYQRCEAKE</sequence>
<name>A0A6S6UC01_9GAMM</name>
<evidence type="ECO:0000256" key="1">
    <source>
        <dbReference type="SAM" id="SignalP"/>
    </source>
</evidence>
<dbReference type="EMBL" id="CACVAY010000145">
    <property type="protein sequence ID" value="CAA6827871.1"/>
    <property type="molecule type" value="Genomic_DNA"/>
</dbReference>
<proteinExistence type="predicted"/>
<protein>
    <recommendedName>
        <fullName evidence="3">Lipoprotein</fullName>
    </recommendedName>
</protein>
<reference evidence="2" key="1">
    <citation type="submission" date="2020-01" db="EMBL/GenBank/DDBJ databases">
        <authorList>
            <person name="Meier V. D."/>
            <person name="Meier V D."/>
        </authorList>
    </citation>
    <scope>NUCLEOTIDE SEQUENCE</scope>
    <source>
        <strain evidence="2">HLG_WM_MAG_07</strain>
    </source>
</reference>
<feature type="chain" id="PRO_5027941365" description="Lipoprotein" evidence="1">
    <location>
        <begin position="31"/>
        <end position="291"/>
    </location>
</feature>
<evidence type="ECO:0000313" key="2">
    <source>
        <dbReference type="EMBL" id="CAA6827871.1"/>
    </source>
</evidence>